<reference evidence="1 2" key="1">
    <citation type="submission" date="2019-05" db="EMBL/GenBank/DDBJ databases">
        <title>Another draft genome of Portunus trituberculatus and its Hox gene families provides insights of decapod evolution.</title>
        <authorList>
            <person name="Jeong J.-H."/>
            <person name="Song I."/>
            <person name="Kim S."/>
            <person name="Choi T."/>
            <person name="Kim D."/>
            <person name="Ryu S."/>
            <person name="Kim W."/>
        </authorList>
    </citation>
    <scope>NUCLEOTIDE SEQUENCE [LARGE SCALE GENOMIC DNA]</scope>
    <source>
        <tissue evidence="1">Muscle</tissue>
    </source>
</reference>
<accession>A0A5B7IVZ3</accession>
<evidence type="ECO:0000313" key="2">
    <source>
        <dbReference type="Proteomes" id="UP000324222"/>
    </source>
</evidence>
<evidence type="ECO:0000313" key="1">
    <source>
        <dbReference type="EMBL" id="MPC85856.1"/>
    </source>
</evidence>
<comment type="caution">
    <text evidence="1">The sequence shown here is derived from an EMBL/GenBank/DDBJ whole genome shotgun (WGS) entry which is preliminary data.</text>
</comment>
<proteinExistence type="predicted"/>
<sequence>MRSCWFPCLVLSGCPYCKSWKANTSRHGLFPSVFQAVFCPRERLEMDEVEEEEEEEETEQRE</sequence>
<gene>
    <name evidence="1" type="ORF">E2C01_080654</name>
</gene>
<name>A0A5B7IVZ3_PORTR</name>
<dbReference type="EMBL" id="VSRR010069788">
    <property type="protein sequence ID" value="MPC85856.1"/>
    <property type="molecule type" value="Genomic_DNA"/>
</dbReference>
<dbReference type="AlphaFoldDB" id="A0A5B7IVZ3"/>
<dbReference type="Proteomes" id="UP000324222">
    <property type="component" value="Unassembled WGS sequence"/>
</dbReference>
<organism evidence="1 2">
    <name type="scientific">Portunus trituberculatus</name>
    <name type="common">Swimming crab</name>
    <name type="synonym">Neptunus trituberculatus</name>
    <dbReference type="NCBI Taxonomy" id="210409"/>
    <lineage>
        <taxon>Eukaryota</taxon>
        <taxon>Metazoa</taxon>
        <taxon>Ecdysozoa</taxon>
        <taxon>Arthropoda</taxon>
        <taxon>Crustacea</taxon>
        <taxon>Multicrustacea</taxon>
        <taxon>Malacostraca</taxon>
        <taxon>Eumalacostraca</taxon>
        <taxon>Eucarida</taxon>
        <taxon>Decapoda</taxon>
        <taxon>Pleocyemata</taxon>
        <taxon>Brachyura</taxon>
        <taxon>Eubrachyura</taxon>
        <taxon>Portunoidea</taxon>
        <taxon>Portunidae</taxon>
        <taxon>Portuninae</taxon>
        <taxon>Portunus</taxon>
    </lineage>
</organism>
<protein>
    <submittedName>
        <fullName evidence="1">Uncharacterized protein</fullName>
    </submittedName>
</protein>
<keyword evidence="2" id="KW-1185">Reference proteome</keyword>